<dbReference type="InterPro" id="IPR025340">
    <property type="entry name" value="DUF4246"/>
</dbReference>
<keyword evidence="4" id="KW-1185">Reference proteome</keyword>
<reference evidence="3 4" key="1">
    <citation type="submission" date="2019-04" db="EMBL/GenBank/DDBJ databases">
        <title>Friends and foes A comparative genomics studyof 23 Aspergillus species from section Flavi.</title>
        <authorList>
            <consortium name="DOE Joint Genome Institute"/>
            <person name="Kjaerbolling I."/>
            <person name="Vesth T."/>
            <person name="Frisvad J.C."/>
            <person name="Nybo J.L."/>
            <person name="Theobald S."/>
            <person name="Kildgaard S."/>
            <person name="Isbrandt T."/>
            <person name="Kuo A."/>
            <person name="Sato A."/>
            <person name="Lyhne E.K."/>
            <person name="Kogle M.E."/>
            <person name="Wiebenga A."/>
            <person name="Kun R.S."/>
            <person name="Lubbers R.J."/>
            <person name="Makela M.R."/>
            <person name="Barry K."/>
            <person name="Chovatia M."/>
            <person name="Clum A."/>
            <person name="Daum C."/>
            <person name="Haridas S."/>
            <person name="He G."/>
            <person name="LaButti K."/>
            <person name="Lipzen A."/>
            <person name="Mondo S."/>
            <person name="Riley R."/>
            <person name="Salamov A."/>
            <person name="Simmons B.A."/>
            <person name="Magnuson J.K."/>
            <person name="Henrissat B."/>
            <person name="Mortensen U.H."/>
            <person name="Larsen T.O."/>
            <person name="Devries R.P."/>
            <person name="Grigoriev I.V."/>
            <person name="Machida M."/>
            <person name="Baker S.E."/>
            <person name="Andersen M.R."/>
        </authorList>
    </citation>
    <scope>NUCLEOTIDE SEQUENCE [LARGE SCALE GENOMIC DNA]</scope>
    <source>
        <strain evidence="3 4">IBT 29228</strain>
    </source>
</reference>
<proteinExistence type="predicted"/>
<evidence type="ECO:0000313" key="4">
    <source>
        <dbReference type="Proteomes" id="UP000326198"/>
    </source>
</evidence>
<evidence type="ECO:0000313" key="3">
    <source>
        <dbReference type="EMBL" id="KAE8376071.1"/>
    </source>
</evidence>
<dbReference type="PANTHER" id="PTHR33119">
    <property type="entry name" value="IFI3P"/>
    <property type="match status" value="1"/>
</dbReference>
<evidence type="ECO:0000259" key="1">
    <source>
        <dbReference type="Pfam" id="PF14033"/>
    </source>
</evidence>
<dbReference type="Pfam" id="PF14033">
    <property type="entry name" value="DUF4246"/>
    <property type="match status" value="1"/>
</dbReference>
<feature type="domain" description="DUF4246" evidence="2">
    <location>
        <begin position="16"/>
        <end position="83"/>
    </location>
</feature>
<dbReference type="AlphaFoldDB" id="A0A5N7B245"/>
<dbReference type="EMBL" id="ML736248">
    <property type="protein sequence ID" value="KAE8376071.1"/>
    <property type="molecule type" value="Genomic_DNA"/>
</dbReference>
<dbReference type="OrthoDB" id="415532at2759"/>
<dbReference type="InterPro" id="IPR049207">
    <property type="entry name" value="DUF4246_N"/>
</dbReference>
<name>A0A5N7B245_9EURO</name>
<dbReference type="PANTHER" id="PTHR33119:SF1">
    <property type="entry name" value="FE2OG DIOXYGENASE DOMAIN-CONTAINING PROTEIN"/>
    <property type="match status" value="1"/>
</dbReference>
<dbReference type="Pfam" id="PF21666">
    <property type="entry name" value="DUF4246_N"/>
    <property type="match status" value="1"/>
</dbReference>
<gene>
    <name evidence="3" type="ORF">BDV26DRAFT_282977</name>
</gene>
<sequence>MGNIELDNSGTAPLKVPGFNNIPLEQTLDRENRFYDTTPVDWSSPPLTARELAMLNLMGTLTDRPGWYNLVFDKRTVAKWKAEAMIDPIISLKAWDWCLAELCDKATRFKETGQILVLNSSSGACKSDTVIPWSVASKIQHFVSNFLDESEGRKDWEPRSNKQIWNLIDPSIFPLIYGQTRVLANGGCVPLEQTLETYGQGEVAPRHDQDREYMEDVTGNCRMAEKMLFSHRFQWLPCEVEFCGPVGSTDVRITSYVNNLHPSRQHSFYKILEQVISRVIKPWNEILIKREPYYDSRHIRSRQGRAPRRIKTFGVEWRNKYPKWAQNLPAELDDDDEAYDSILARVKEYVALPEYGVKIKMDGFETMDIPQDWESTTALKDVVDAKYSRLFRFEHYDPGLYSYDEWKAGKTGKSIVGPTYRDLYSEMDAKAWFAHYPMKDPMDFYRLQEDPERGGKDHGYYTVKLQETFRDKGLQIIVQLAGVELTPESPSYPGEDWHTDGLRNEHIVGTAIYFFDMENRSISLSSRDYNFDNINRWDEPYLEELFGIKDETPSVQKLGSVSAGQGRLIVFPNLLHRRMEPFELISKSRAGHLRFLTLWLVDPYYRICSTRNVPPQRHDWWAREAEPLVTSAHWLPQELATMIINETHKWPMDLSEAQQHRLERGKDCSIAHDAMKYLIEDHEINLWRQL</sequence>
<accession>A0A5N7B245</accession>
<protein>
    <submittedName>
        <fullName evidence="3">Uncharacterized protein</fullName>
    </submittedName>
</protein>
<evidence type="ECO:0000259" key="2">
    <source>
        <dbReference type="Pfam" id="PF21666"/>
    </source>
</evidence>
<feature type="domain" description="DUF4246" evidence="1">
    <location>
        <begin position="93"/>
        <end position="623"/>
    </location>
</feature>
<organism evidence="3 4">
    <name type="scientific">Aspergillus bertholletiae</name>
    <dbReference type="NCBI Taxonomy" id="1226010"/>
    <lineage>
        <taxon>Eukaryota</taxon>
        <taxon>Fungi</taxon>
        <taxon>Dikarya</taxon>
        <taxon>Ascomycota</taxon>
        <taxon>Pezizomycotina</taxon>
        <taxon>Eurotiomycetes</taxon>
        <taxon>Eurotiomycetidae</taxon>
        <taxon>Eurotiales</taxon>
        <taxon>Aspergillaceae</taxon>
        <taxon>Aspergillus</taxon>
        <taxon>Aspergillus subgen. Circumdati</taxon>
    </lineage>
</organism>
<dbReference type="InterPro" id="IPR049192">
    <property type="entry name" value="DUF4246_C"/>
</dbReference>
<dbReference type="Proteomes" id="UP000326198">
    <property type="component" value="Unassembled WGS sequence"/>
</dbReference>